<dbReference type="InterPro" id="IPR053710">
    <property type="entry name" value="Arylamine_NAT_domain_sf"/>
</dbReference>
<evidence type="ECO:0000313" key="2">
    <source>
        <dbReference type="EMBL" id="KAH7241294.1"/>
    </source>
</evidence>
<comment type="similarity">
    <text evidence="1">Belongs to the arylamine N-acetyltransferase family.</text>
</comment>
<name>A0A8K0RUI3_9HYPO</name>
<reference evidence="2" key="1">
    <citation type="journal article" date="2021" name="Nat. Commun.">
        <title>Genetic determinants of endophytism in the Arabidopsis root mycobiome.</title>
        <authorList>
            <person name="Mesny F."/>
            <person name="Miyauchi S."/>
            <person name="Thiergart T."/>
            <person name="Pickel B."/>
            <person name="Atanasova L."/>
            <person name="Karlsson M."/>
            <person name="Huettel B."/>
            <person name="Barry K.W."/>
            <person name="Haridas S."/>
            <person name="Chen C."/>
            <person name="Bauer D."/>
            <person name="Andreopoulos W."/>
            <person name="Pangilinan J."/>
            <person name="LaButti K."/>
            <person name="Riley R."/>
            <person name="Lipzen A."/>
            <person name="Clum A."/>
            <person name="Drula E."/>
            <person name="Henrissat B."/>
            <person name="Kohler A."/>
            <person name="Grigoriev I.V."/>
            <person name="Martin F.M."/>
            <person name="Hacquard S."/>
        </authorList>
    </citation>
    <scope>NUCLEOTIDE SEQUENCE</scope>
    <source>
        <strain evidence="2">MPI-SDFR-AT-0068</strain>
    </source>
</reference>
<proteinExistence type="inferred from homology"/>
<dbReference type="PANTHER" id="PTHR11786">
    <property type="entry name" value="N-HYDROXYARYLAMINE O-ACETYLTRANSFERASE"/>
    <property type="match status" value="1"/>
</dbReference>
<protein>
    <submittedName>
        <fullName evidence="2">Arylamine N-acetyltransferase 2</fullName>
    </submittedName>
</protein>
<dbReference type="Gene3D" id="3.30.2140.20">
    <property type="match status" value="1"/>
</dbReference>
<organism evidence="2 3">
    <name type="scientific">Fusarium tricinctum</name>
    <dbReference type="NCBI Taxonomy" id="61284"/>
    <lineage>
        <taxon>Eukaryota</taxon>
        <taxon>Fungi</taxon>
        <taxon>Dikarya</taxon>
        <taxon>Ascomycota</taxon>
        <taxon>Pezizomycotina</taxon>
        <taxon>Sordariomycetes</taxon>
        <taxon>Hypocreomycetidae</taxon>
        <taxon>Hypocreales</taxon>
        <taxon>Nectriaceae</taxon>
        <taxon>Fusarium</taxon>
        <taxon>Fusarium tricinctum species complex</taxon>
    </lineage>
</organism>
<gene>
    <name evidence="2" type="ORF">BKA59DRAFT_439538</name>
</gene>
<dbReference type="Proteomes" id="UP000813427">
    <property type="component" value="Unassembled WGS sequence"/>
</dbReference>
<dbReference type="InterPro" id="IPR038765">
    <property type="entry name" value="Papain-like_cys_pep_sf"/>
</dbReference>
<dbReference type="GO" id="GO:0016407">
    <property type="term" value="F:acetyltransferase activity"/>
    <property type="evidence" value="ECO:0007669"/>
    <property type="project" value="InterPro"/>
</dbReference>
<comment type="caution">
    <text evidence="2">The sequence shown here is derived from an EMBL/GenBank/DDBJ whole genome shotgun (WGS) entry which is preliminary data.</text>
</comment>
<dbReference type="OrthoDB" id="10260017at2759"/>
<evidence type="ECO:0000256" key="1">
    <source>
        <dbReference type="ARBA" id="ARBA00006547"/>
    </source>
</evidence>
<dbReference type="InterPro" id="IPR001447">
    <property type="entry name" value="Arylamine_N-AcTrfase"/>
</dbReference>
<dbReference type="PANTHER" id="PTHR11786:SF0">
    <property type="entry name" value="ARYLAMINE N-ACETYLTRANSFERASE 4-RELATED"/>
    <property type="match status" value="1"/>
</dbReference>
<evidence type="ECO:0000313" key="3">
    <source>
        <dbReference type="Proteomes" id="UP000813427"/>
    </source>
</evidence>
<dbReference type="Pfam" id="PF00797">
    <property type="entry name" value="Acetyltransf_2"/>
    <property type="match status" value="1"/>
</dbReference>
<dbReference type="EMBL" id="JAGPXF010000005">
    <property type="protein sequence ID" value="KAH7241294.1"/>
    <property type="molecule type" value="Genomic_DNA"/>
</dbReference>
<dbReference type="AlphaFoldDB" id="A0A8K0RUI3"/>
<dbReference type="SUPFAM" id="SSF54001">
    <property type="entry name" value="Cysteine proteinases"/>
    <property type="match status" value="1"/>
</dbReference>
<sequence>MEPIQDSEAPLSAYSAVQVEAWLRRIGLPRDYLRYIDSPVSFPKNHESLKTLFRCQITIFPYENLSVHYSHAHQVTIQPHALFEKMMKTPDEVRGGYCMELSIFFYHMLCGLGFDVYMTGVRNRTRRDGVPQGQYQGWTHIINIIRLPCGSRYSADVAFGGDGPTSPLRMDECAQSIQNLGSQEVRLIHEHIPKQRSRGPKLWIYQYRNGIDHDWSSYYSFSELEFFQEDFEVQNWWTAAKTLHRHTVLVVRFLRQGQATEYSKATGGKTNKHADAVMVVGKIMLVNDVVKVNFGGKTQTISKLESEEERPDALKLYFGISLTPQEADTIRNWDTALSAGRVVCS</sequence>
<accession>A0A8K0RUI3</accession>
<keyword evidence="3" id="KW-1185">Reference proteome</keyword>